<gene>
    <name evidence="8" type="ORF">PF001_g21015</name>
    <name evidence="7" type="ORF">PF004_g21197</name>
    <name evidence="6" type="ORF">PF005_g22987</name>
    <name evidence="5" type="ORF">PF006_g22869</name>
    <name evidence="4" type="ORF">PF007_g20703</name>
    <name evidence="1" type="ORF">PF009_g21500</name>
    <name evidence="3" type="ORF">PF010_g21597</name>
    <name evidence="2" type="ORF">PF011_g21012</name>
</gene>
<evidence type="ECO:0000313" key="4">
    <source>
        <dbReference type="EMBL" id="KAE9086627.1"/>
    </source>
</evidence>
<evidence type="ECO:0000313" key="8">
    <source>
        <dbReference type="EMBL" id="KAE9287370.1"/>
    </source>
</evidence>
<keyword evidence="10" id="KW-1185">Reference proteome</keyword>
<protein>
    <submittedName>
        <fullName evidence="4">Uncharacterized protein</fullName>
    </submittedName>
</protein>
<proteinExistence type="predicted"/>
<evidence type="ECO:0000313" key="10">
    <source>
        <dbReference type="Proteomes" id="UP000433483"/>
    </source>
</evidence>
<dbReference type="Proteomes" id="UP000437068">
    <property type="component" value="Unassembled WGS sequence"/>
</dbReference>
<evidence type="ECO:0000313" key="1">
    <source>
        <dbReference type="EMBL" id="KAE8928356.1"/>
    </source>
</evidence>
<sequence>MTMVRASDPTELAAIGSANAQGAVYRPCMVAAPDRLKSLAGSPAFNLWPPGGPQVSGASPLTSRLLVAEVGLKSKRPTEQLRAACKSAGLPIPRRRWRDCSMCGSSLGLRDAPRAHGELESGQ</sequence>
<name>A0A6A3QZL4_9STRA</name>
<evidence type="ECO:0000313" key="12">
    <source>
        <dbReference type="Proteomes" id="UP000440732"/>
    </source>
</evidence>
<evidence type="ECO:0000313" key="6">
    <source>
        <dbReference type="EMBL" id="KAE9181148.1"/>
    </source>
</evidence>
<evidence type="ECO:0000313" key="11">
    <source>
        <dbReference type="Proteomes" id="UP000437068"/>
    </source>
</evidence>
<dbReference type="Proteomes" id="UP000441208">
    <property type="component" value="Unassembled WGS sequence"/>
</dbReference>
<organism evidence="4 13">
    <name type="scientific">Phytophthora fragariae</name>
    <dbReference type="NCBI Taxonomy" id="53985"/>
    <lineage>
        <taxon>Eukaryota</taxon>
        <taxon>Sar</taxon>
        <taxon>Stramenopiles</taxon>
        <taxon>Oomycota</taxon>
        <taxon>Peronosporomycetes</taxon>
        <taxon>Peronosporales</taxon>
        <taxon>Peronosporaceae</taxon>
        <taxon>Phytophthora</taxon>
    </lineage>
</organism>
<dbReference type="Proteomes" id="UP000433483">
    <property type="component" value="Unassembled WGS sequence"/>
</dbReference>
<evidence type="ECO:0000313" key="16">
    <source>
        <dbReference type="Proteomes" id="UP000488956"/>
    </source>
</evidence>
<dbReference type="EMBL" id="QXFX01001966">
    <property type="protein sequence ID" value="KAE9082409.1"/>
    <property type="molecule type" value="Genomic_DNA"/>
</dbReference>
<dbReference type="Proteomes" id="UP000460718">
    <property type="component" value="Unassembled WGS sequence"/>
</dbReference>
<evidence type="ECO:0000313" key="5">
    <source>
        <dbReference type="EMBL" id="KAE9100577.1"/>
    </source>
</evidence>
<dbReference type="Proteomes" id="UP000488956">
    <property type="component" value="Unassembled WGS sequence"/>
</dbReference>
<evidence type="ECO:0000313" key="13">
    <source>
        <dbReference type="Proteomes" id="UP000441208"/>
    </source>
</evidence>
<dbReference type="AlphaFoldDB" id="A0A6A3QZL4"/>
<evidence type="ECO:0000313" key="9">
    <source>
        <dbReference type="Proteomes" id="UP000429523"/>
    </source>
</evidence>
<dbReference type="EMBL" id="QXGA01002282">
    <property type="protein sequence ID" value="KAE9100577.1"/>
    <property type="molecule type" value="Genomic_DNA"/>
</dbReference>
<dbReference type="EMBL" id="QXFW01001948">
    <property type="protein sequence ID" value="KAE8983852.1"/>
    <property type="molecule type" value="Genomic_DNA"/>
</dbReference>
<evidence type="ECO:0000313" key="3">
    <source>
        <dbReference type="EMBL" id="KAE9082409.1"/>
    </source>
</evidence>
<dbReference type="Proteomes" id="UP000476176">
    <property type="component" value="Unassembled WGS sequence"/>
</dbReference>
<evidence type="ECO:0000313" key="2">
    <source>
        <dbReference type="EMBL" id="KAE8983852.1"/>
    </source>
</evidence>
<dbReference type="EMBL" id="QXGF01001693">
    <property type="protein sequence ID" value="KAE8928356.1"/>
    <property type="molecule type" value="Genomic_DNA"/>
</dbReference>
<dbReference type="EMBL" id="QXFZ01001681">
    <property type="protein sequence ID" value="KAE9086627.1"/>
    <property type="molecule type" value="Genomic_DNA"/>
</dbReference>
<dbReference type="Proteomes" id="UP000440732">
    <property type="component" value="Unassembled WGS sequence"/>
</dbReference>
<comment type="caution">
    <text evidence="4">The sequence shown here is derived from an EMBL/GenBank/DDBJ whole genome shotgun (WGS) entry which is preliminary data.</text>
</comment>
<accession>A0A6A3QZL4</accession>
<dbReference type="EMBL" id="QXGB01002133">
    <property type="protein sequence ID" value="KAE9181148.1"/>
    <property type="molecule type" value="Genomic_DNA"/>
</dbReference>
<evidence type="ECO:0000313" key="15">
    <source>
        <dbReference type="Proteomes" id="UP000476176"/>
    </source>
</evidence>
<evidence type="ECO:0000313" key="14">
    <source>
        <dbReference type="Proteomes" id="UP000460718"/>
    </source>
</evidence>
<dbReference type="EMBL" id="QXGC01001977">
    <property type="protein sequence ID" value="KAE9192799.1"/>
    <property type="molecule type" value="Genomic_DNA"/>
</dbReference>
<dbReference type="EMBL" id="QXGE01001867">
    <property type="protein sequence ID" value="KAE9287370.1"/>
    <property type="molecule type" value="Genomic_DNA"/>
</dbReference>
<reference evidence="9 10" key="1">
    <citation type="submission" date="2018-08" db="EMBL/GenBank/DDBJ databases">
        <title>Genomic investigation of the strawberry pathogen Phytophthora fragariae indicates pathogenicity is determined by transcriptional variation in three key races.</title>
        <authorList>
            <person name="Adams T.M."/>
            <person name="Armitage A.D."/>
            <person name="Sobczyk M.K."/>
            <person name="Bates H.J."/>
            <person name="Dunwell J.M."/>
            <person name="Nellist C.F."/>
            <person name="Harrison R.J."/>
        </authorList>
    </citation>
    <scope>NUCLEOTIDE SEQUENCE [LARGE SCALE GENOMIC DNA]</scope>
    <source>
        <strain evidence="8 11">A4</strain>
        <strain evidence="7 15">BC-23</strain>
        <strain evidence="6 10">NOV-27</strain>
        <strain evidence="5 12">NOV-5</strain>
        <strain evidence="4 13">NOV-71</strain>
        <strain evidence="1 9">NOV-9</strain>
        <strain evidence="3 16">ONT-3</strain>
        <strain evidence="2 14">SCRP245</strain>
    </source>
</reference>
<evidence type="ECO:0000313" key="7">
    <source>
        <dbReference type="EMBL" id="KAE9192799.1"/>
    </source>
</evidence>
<dbReference type="Proteomes" id="UP000429523">
    <property type="component" value="Unassembled WGS sequence"/>
</dbReference>